<evidence type="ECO:0000313" key="3">
    <source>
        <dbReference type="EMBL" id="GBH32292.1"/>
    </source>
</evidence>
<accession>A0A249MXP7</accession>
<evidence type="ECO:0000313" key="5">
    <source>
        <dbReference type="Proteomes" id="UP000290975"/>
    </source>
</evidence>
<gene>
    <name evidence="2" type="ORF">CJD35_16550</name>
    <name evidence="3" type="ORF">MBESOW_P3524</name>
</gene>
<dbReference type="KEGG" id="shyd:CJD35_16550"/>
<dbReference type="Proteomes" id="UP000217141">
    <property type="component" value="Chromosome II"/>
</dbReference>
<evidence type="ECO:0000313" key="2">
    <source>
        <dbReference type="EMBL" id="ASY46106.1"/>
    </source>
</evidence>
<reference evidence="2 4" key="2">
    <citation type="submission" date="2017-08" db="EMBL/GenBank/DDBJ databases">
        <title>Whole Genome Sequence of Sphingobium hydrophobicum C1: Insights into Adaption to the Electronic-waste Contaminated Sediment.</title>
        <authorList>
            <person name="Song D."/>
            <person name="Chen X."/>
            <person name="Xu M."/>
        </authorList>
    </citation>
    <scope>NUCLEOTIDE SEQUENCE [LARGE SCALE GENOMIC DNA]</scope>
    <source>
        <strain evidence="2 4">C1</strain>
    </source>
</reference>
<dbReference type="Proteomes" id="UP000290975">
    <property type="component" value="Unassembled WGS sequence"/>
</dbReference>
<protein>
    <submittedName>
        <fullName evidence="2">DUF4402 domain-containing protein</fullName>
    </submittedName>
</protein>
<feature type="chain" id="PRO_5036314220" evidence="1">
    <location>
        <begin position="29"/>
        <end position="168"/>
    </location>
</feature>
<dbReference type="EMBL" id="BBQY01000035">
    <property type="protein sequence ID" value="GBH32292.1"/>
    <property type="molecule type" value="Genomic_DNA"/>
</dbReference>
<proteinExistence type="predicted"/>
<feature type="signal peptide" evidence="1">
    <location>
        <begin position="1"/>
        <end position="28"/>
    </location>
</feature>
<dbReference type="STRING" id="1192759.GCA_000277525_01003"/>
<evidence type="ECO:0000313" key="4">
    <source>
        <dbReference type="Proteomes" id="UP000217141"/>
    </source>
</evidence>
<dbReference type="EMBL" id="CP022746">
    <property type="protein sequence ID" value="ASY46106.1"/>
    <property type="molecule type" value="Genomic_DNA"/>
</dbReference>
<dbReference type="AlphaFoldDB" id="A0A249MXP7"/>
<organism evidence="2 4">
    <name type="scientific">Sphingobium xenophagum</name>
    <dbReference type="NCBI Taxonomy" id="121428"/>
    <lineage>
        <taxon>Bacteria</taxon>
        <taxon>Pseudomonadati</taxon>
        <taxon>Pseudomonadota</taxon>
        <taxon>Alphaproteobacteria</taxon>
        <taxon>Sphingomonadales</taxon>
        <taxon>Sphingomonadaceae</taxon>
        <taxon>Sphingobium</taxon>
    </lineage>
</organism>
<dbReference type="Pfam" id="PF14352">
    <property type="entry name" value="DUF4402"/>
    <property type="match status" value="1"/>
</dbReference>
<name>A0A249MXP7_SPHXE</name>
<reference evidence="3 5" key="1">
    <citation type="submission" date="2014-12" db="EMBL/GenBank/DDBJ databases">
        <title>Whole genome sequencing of Sphingobium xenophagum OW59.</title>
        <authorList>
            <person name="Ohta Y."/>
            <person name="Nishi S."/>
            <person name="Hatada Y."/>
        </authorList>
    </citation>
    <scope>NUCLEOTIDE SEQUENCE [LARGE SCALE GENOMIC DNA]</scope>
    <source>
        <strain evidence="3 5">OW59</strain>
    </source>
</reference>
<keyword evidence="5" id="KW-1185">Reference proteome</keyword>
<dbReference type="RefSeq" id="WP_017181871.1">
    <property type="nucleotide sequence ID" value="NZ_BBQY01000035.1"/>
</dbReference>
<sequence>MTNKSVQALGLTAMLFAGAALSIEPAHAASATGDATVKILRAITVTKSSDLDFGKIVPSAAAATVAIAEDNSRVCGSGLSCFGTTTAGAFAVVGAANETVTVAIDNPSITLTDGGSNSMAVLLATTTSAMTLSGTGDGSFKVAGTLNVGANQAAGTYSGQYAVSVSYQ</sequence>
<accession>A0A401J6L1</accession>
<evidence type="ECO:0000256" key="1">
    <source>
        <dbReference type="SAM" id="SignalP"/>
    </source>
</evidence>
<keyword evidence="1" id="KW-0732">Signal</keyword>
<dbReference type="InterPro" id="IPR025514">
    <property type="entry name" value="DUF4402"/>
</dbReference>